<reference evidence="9" key="1">
    <citation type="journal article" date="2021" name="ISME J.">
        <title>Evolutionary origin and ecological implication of a unique nif island in free-living Bradyrhizobium lineages.</title>
        <authorList>
            <person name="Tao J."/>
        </authorList>
    </citation>
    <scope>NUCLEOTIDE SEQUENCE [LARGE SCALE GENOMIC DNA]</scope>
    <source>
        <strain evidence="9">SZCCT0094</strain>
    </source>
</reference>
<dbReference type="PROSITE" id="PS51404">
    <property type="entry name" value="DYP_PEROXIDASE"/>
    <property type="match status" value="1"/>
</dbReference>
<keyword evidence="6" id="KW-0408">Iron</keyword>
<dbReference type="RefSeq" id="WP_172235923.1">
    <property type="nucleotide sequence ID" value="NZ_JABFDP010000005.1"/>
</dbReference>
<keyword evidence="5" id="KW-0560">Oxidoreductase</keyword>
<feature type="compositionally biased region" description="Pro residues" evidence="7">
    <location>
        <begin position="194"/>
        <end position="214"/>
    </location>
</feature>
<evidence type="ECO:0000313" key="8">
    <source>
        <dbReference type="EMBL" id="MBR1134659.1"/>
    </source>
</evidence>
<comment type="caution">
    <text evidence="8">The sequence shown here is derived from an EMBL/GenBank/DDBJ whole genome shotgun (WGS) entry which is preliminary data.</text>
</comment>
<dbReference type="InterPro" id="IPR011008">
    <property type="entry name" value="Dimeric_a/b-barrel"/>
</dbReference>
<gene>
    <name evidence="8" type="ORF">JQ619_02660</name>
</gene>
<accession>A0ABS5G032</accession>
<organism evidence="8 9">
    <name type="scientific">Bradyrhizobium denitrificans</name>
    <dbReference type="NCBI Taxonomy" id="2734912"/>
    <lineage>
        <taxon>Bacteria</taxon>
        <taxon>Pseudomonadati</taxon>
        <taxon>Pseudomonadota</taxon>
        <taxon>Alphaproteobacteria</taxon>
        <taxon>Hyphomicrobiales</taxon>
        <taxon>Nitrobacteraceae</taxon>
        <taxon>Bradyrhizobium</taxon>
    </lineage>
</organism>
<dbReference type="InterPro" id="IPR006314">
    <property type="entry name" value="Dyp_peroxidase"/>
</dbReference>
<evidence type="ECO:0008006" key="10">
    <source>
        <dbReference type="Google" id="ProtNLM"/>
    </source>
</evidence>
<keyword evidence="9" id="KW-1185">Reference proteome</keyword>
<dbReference type="SUPFAM" id="SSF54909">
    <property type="entry name" value="Dimeric alpha+beta barrel"/>
    <property type="match status" value="1"/>
</dbReference>
<evidence type="ECO:0000256" key="6">
    <source>
        <dbReference type="ARBA" id="ARBA00023004"/>
    </source>
</evidence>
<evidence type="ECO:0000256" key="7">
    <source>
        <dbReference type="SAM" id="MobiDB-lite"/>
    </source>
</evidence>
<keyword evidence="3" id="KW-0349">Heme</keyword>
<protein>
    <recommendedName>
        <fullName evidence="10">Peroxidase</fullName>
    </recommendedName>
</protein>
<evidence type="ECO:0000256" key="3">
    <source>
        <dbReference type="ARBA" id="ARBA00022617"/>
    </source>
</evidence>
<keyword evidence="2" id="KW-0575">Peroxidase</keyword>
<comment type="cofactor">
    <cofactor evidence="1">
        <name>heme b</name>
        <dbReference type="ChEBI" id="CHEBI:60344"/>
    </cofactor>
</comment>
<evidence type="ECO:0000256" key="1">
    <source>
        <dbReference type="ARBA" id="ARBA00001970"/>
    </source>
</evidence>
<dbReference type="Proteomes" id="UP001314635">
    <property type="component" value="Unassembled WGS sequence"/>
</dbReference>
<evidence type="ECO:0000313" key="9">
    <source>
        <dbReference type="Proteomes" id="UP001314635"/>
    </source>
</evidence>
<proteinExistence type="predicted"/>
<name>A0ABS5G032_9BRAD</name>
<evidence type="ECO:0000256" key="2">
    <source>
        <dbReference type="ARBA" id="ARBA00022559"/>
    </source>
</evidence>
<dbReference type="PANTHER" id="PTHR30521">
    <property type="entry name" value="DEFERROCHELATASE/PEROXIDASE"/>
    <property type="match status" value="1"/>
</dbReference>
<evidence type="ECO:0000256" key="4">
    <source>
        <dbReference type="ARBA" id="ARBA00022723"/>
    </source>
</evidence>
<dbReference type="PANTHER" id="PTHR30521:SF4">
    <property type="entry name" value="DEFERROCHELATASE"/>
    <property type="match status" value="1"/>
</dbReference>
<feature type="region of interest" description="Disordered" evidence="7">
    <location>
        <begin position="191"/>
        <end position="219"/>
    </location>
</feature>
<evidence type="ECO:0000256" key="5">
    <source>
        <dbReference type="ARBA" id="ARBA00023002"/>
    </source>
</evidence>
<sequence length="396" mass="43176">MDGRRATAATGCDGIWSSSAAPAALVYETDTQPTAKGFNYEHFGFRDGISQPVIRRTERFARGALPRDVMAPGEFMLGYQNNQGFYPPTPVVARELDLEDQLGSVPVAADSRFSAFQDPRPHVRDFGRNGTFLAIRELQQHVEEFDAFATAQAAKVSDPDWGGDAPPAWAADWIKAKMMGRWQDGVPLIDRPIGPVPPPPGGAQPPQDGPPPYPVHGRRTSRMKTDANLEFGVDGPQGLYCPFGAHIRRANPRGSLAPGDDSQLMITNRHRLLRRGRSYQKGNEKGLLFMGLCAEIERQFEFIQQSWIEAPGFAGLTDEPHPIVAVGPPSRATRFTIPTTAGSLVLRGPGGFVTVYGGEYAFLPGRSALMFLSRLNTRSHRERLRATAASAAEAAP</sequence>
<dbReference type="EMBL" id="JAFCLK010000002">
    <property type="protein sequence ID" value="MBR1134659.1"/>
    <property type="molecule type" value="Genomic_DNA"/>
</dbReference>
<keyword evidence="4" id="KW-0479">Metal-binding</keyword>